<evidence type="ECO:0000313" key="1">
    <source>
        <dbReference type="EMBL" id="MBA5205345.1"/>
    </source>
</evidence>
<dbReference type="AlphaFoldDB" id="A0AAW3SXQ2"/>
<evidence type="ECO:0000313" key="2">
    <source>
        <dbReference type="Proteomes" id="UP000557749"/>
    </source>
</evidence>
<dbReference type="Proteomes" id="UP000557749">
    <property type="component" value="Unassembled WGS sequence"/>
</dbReference>
<comment type="caution">
    <text evidence="1">The sequence shown here is derived from an EMBL/GenBank/DDBJ whole genome shotgun (WGS) entry which is preliminary data.</text>
</comment>
<sequence length="56" mass="6040">MKKGALPLGLSAFFFAFYLGNNSLSVDALSGLTHESVGADDSAMINLQKWSSDFRL</sequence>
<dbReference type="EMBL" id="JACERJ010000011">
    <property type="protein sequence ID" value="MBA5205345.1"/>
    <property type="molecule type" value="Genomic_DNA"/>
</dbReference>
<name>A0AAW3SXQ2_9GAMM</name>
<reference evidence="1 2" key="1">
    <citation type="submission" date="2020-07" db="EMBL/GenBank/DDBJ databases">
        <title>Characterization of Pectobacterium aroidearum strains causing soft rot on Amorphophallus konjac.</title>
        <authorList>
            <person name="Xie H."/>
        </authorList>
    </citation>
    <scope>NUCLEOTIDE SEQUENCE [LARGE SCALE GENOMIC DNA]</scope>
    <source>
        <strain evidence="1 2">MY7</strain>
    </source>
</reference>
<gene>
    <name evidence="1" type="ORF">H2Y57_16845</name>
</gene>
<dbReference type="RefSeq" id="WP_181845745.1">
    <property type="nucleotide sequence ID" value="NZ_JACERJ010000011.1"/>
</dbReference>
<organism evidence="1 2">
    <name type="scientific">Pectobacterium aroidearum</name>
    <dbReference type="NCBI Taxonomy" id="1201031"/>
    <lineage>
        <taxon>Bacteria</taxon>
        <taxon>Pseudomonadati</taxon>
        <taxon>Pseudomonadota</taxon>
        <taxon>Gammaproteobacteria</taxon>
        <taxon>Enterobacterales</taxon>
        <taxon>Pectobacteriaceae</taxon>
        <taxon>Pectobacterium</taxon>
    </lineage>
</organism>
<accession>A0AAW3SXQ2</accession>
<proteinExistence type="predicted"/>
<protein>
    <submittedName>
        <fullName evidence="1">Uncharacterized protein</fullName>
    </submittedName>
</protein>